<dbReference type="Proteomes" id="UP000036932">
    <property type="component" value="Unassembled WGS sequence"/>
</dbReference>
<evidence type="ECO:0000313" key="3">
    <source>
        <dbReference type="Proteomes" id="UP000036932"/>
    </source>
</evidence>
<sequence length="128" mass="14708">MGFLQGIFHTLSLFPPIPFLIVYFVVLYRNKNRKQAMELAMDVTTFFLLFSVSALFNNTFQNKFGFYLILLMLLIAAGLIGSAQNRWKGKVNGKRLVRAVWRLGFVSMALGYIVLTFFGMVSYIIKMM</sequence>
<feature type="transmembrane region" description="Helical" evidence="1">
    <location>
        <begin position="6"/>
        <end position="27"/>
    </location>
</feature>
<dbReference type="OrthoDB" id="2661791at2"/>
<dbReference type="EMBL" id="LIUT01000001">
    <property type="protein sequence ID" value="KOR88415.1"/>
    <property type="molecule type" value="Genomic_DNA"/>
</dbReference>
<evidence type="ECO:0000313" key="2">
    <source>
        <dbReference type="EMBL" id="KOR88415.1"/>
    </source>
</evidence>
<dbReference type="PATRIC" id="fig|1705565.3.peg.2703"/>
<keyword evidence="1" id="KW-1133">Transmembrane helix</keyword>
<name>A0A0M1P2B2_9BACL</name>
<comment type="caution">
    <text evidence="2">The sequence shown here is derived from an EMBL/GenBank/DDBJ whole genome shotgun (WGS) entry which is preliminary data.</text>
</comment>
<keyword evidence="1" id="KW-0812">Transmembrane</keyword>
<accession>A0A0M1P2B2</accession>
<protein>
    <recommendedName>
        <fullName evidence="4">DUF3397 domain-containing protein</fullName>
    </recommendedName>
</protein>
<reference evidence="3" key="1">
    <citation type="submission" date="2015-08" db="EMBL/GenBank/DDBJ databases">
        <title>Genome sequencing project for genomic taxonomy and phylogenomics of Bacillus-like bacteria.</title>
        <authorList>
            <person name="Liu B."/>
            <person name="Wang J."/>
            <person name="Zhu Y."/>
            <person name="Liu G."/>
            <person name="Chen Q."/>
            <person name="Chen Z."/>
            <person name="Lan J."/>
            <person name="Che J."/>
            <person name="Ge C."/>
            <person name="Shi H."/>
            <person name="Pan Z."/>
            <person name="Liu X."/>
        </authorList>
    </citation>
    <scope>NUCLEOTIDE SEQUENCE [LARGE SCALE GENOMIC DNA]</scope>
    <source>
        <strain evidence="3">FJAT-22460</strain>
    </source>
</reference>
<feature type="transmembrane region" description="Helical" evidence="1">
    <location>
        <begin position="103"/>
        <end position="125"/>
    </location>
</feature>
<evidence type="ECO:0008006" key="4">
    <source>
        <dbReference type="Google" id="ProtNLM"/>
    </source>
</evidence>
<dbReference type="Pfam" id="PF11877">
    <property type="entry name" value="DUF3397"/>
    <property type="match status" value="1"/>
</dbReference>
<keyword evidence="3" id="KW-1185">Reference proteome</keyword>
<dbReference type="AlphaFoldDB" id="A0A0M1P2B2"/>
<dbReference type="InterPro" id="IPR024515">
    <property type="entry name" value="DUF3397"/>
</dbReference>
<feature type="transmembrane region" description="Helical" evidence="1">
    <location>
        <begin position="39"/>
        <end position="58"/>
    </location>
</feature>
<dbReference type="RefSeq" id="WP_053489110.1">
    <property type="nucleotide sequence ID" value="NZ_LIUT01000001.1"/>
</dbReference>
<evidence type="ECO:0000256" key="1">
    <source>
        <dbReference type="SAM" id="Phobius"/>
    </source>
</evidence>
<organism evidence="2 3">
    <name type="scientific">Paenibacillus solani</name>
    <dbReference type="NCBI Taxonomy" id="1705565"/>
    <lineage>
        <taxon>Bacteria</taxon>
        <taxon>Bacillati</taxon>
        <taxon>Bacillota</taxon>
        <taxon>Bacilli</taxon>
        <taxon>Bacillales</taxon>
        <taxon>Paenibacillaceae</taxon>
        <taxon>Paenibacillus</taxon>
    </lineage>
</organism>
<keyword evidence="1" id="KW-0472">Membrane</keyword>
<gene>
    <name evidence="2" type="ORF">AM231_04110</name>
</gene>
<feature type="transmembrane region" description="Helical" evidence="1">
    <location>
        <begin position="64"/>
        <end position="83"/>
    </location>
</feature>
<proteinExistence type="predicted"/>